<comment type="caution">
    <text evidence="3">The sequence shown here is derived from an EMBL/GenBank/DDBJ whole genome shotgun (WGS) entry which is preliminary data.</text>
</comment>
<reference evidence="4" key="1">
    <citation type="journal article" date="2019" name="Int. J. Syst. Evol. Microbiol.">
        <title>The Global Catalogue of Microorganisms (GCM) 10K type strain sequencing project: providing services to taxonomists for standard genome sequencing and annotation.</title>
        <authorList>
            <consortium name="The Broad Institute Genomics Platform"/>
            <consortium name="The Broad Institute Genome Sequencing Center for Infectious Disease"/>
            <person name="Wu L."/>
            <person name="Ma J."/>
        </authorList>
    </citation>
    <scope>NUCLEOTIDE SEQUENCE [LARGE SCALE GENOMIC DNA]</scope>
    <source>
        <strain evidence="4">TBRC 5832</strain>
    </source>
</reference>
<dbReference type="InterPro" id="IPR050879">
    <property type="entry name" value="Acyltransferase_3"/>
</dbReference>
<feature type="domain" description="Acyltransferase 3" evidence="2">
    <location>
        <begin position="23"/>
        <end position="354"/>
    </location>
</feature>
<evidence type="ECO:0000313" key="3">
    <source>
        <dbReference type="EMBL" id="MFC4070157.1"/>
    </source>
</evidence>
<keyword evidence="3" id="KW-0808">Transferase</keyword>
<dbReference type="Pfam" id="PF01757">
    <property type="entry name" value="Acyl_transf_3"/>
    <property type="match status" value="1"/>
</dbReference>
<keyword evidence="4" id="KW-1185">Reference proteome</keyword>
<proteinExistence type="predicted"/>
<feature type="transmembrane region" description="Helical" evidence="1">
    <location>
        <begin position="335"/>
        <end position="361"/>
    </location>
</feature>
<dbReference type="PANTHER" id="PTHR23028">
    <property type="entry name" value="ACETYLTRANSFERASE"/>
    <property type="match status" value="1"/>
</dbReference>
<feature type="transmembrane region" description="Helical" evidence="1">
    <location>
        <begin position="105"/>
        <end position="125"/>
    </location>
</feature>
<keyword evidence="1" id="KW-1133">Transmembrane helix</keyword>
<keyword evidence="3" id="KW-0012">Acyltransferase</keyword>
<feature type="transmembrane region" description="Helical" evidence="1">
    <location>
        <begin position="268"/>
        <end position="287"/>
    </location>
</feature>
<feature type="transmembrane region" description="Helical" evidence="1">
    <location>
        <begin position="208"/>
        <end position="232"/>
    </location>
</feature>
<feature type="transmembrane region" description="Helical" evidence="1">
    <location>
        <begin position="182"/>
        <end position="202"/>
    </location>
</feature>
<feature type="transmembrane region" description="Helical" evidence="1">
    <location>
        <begin position="27"/>
        <end position="46"/>
    </location>
</feature>
<feature type="transmembrane region" description="Helical" evidence="1">
    <location>
        <begin position="66"/>
        <end position="84"/>
    </location>
</feature>
<feature type="transmembrane region" description="Helical" evidence="1">
    <location>
        <begin position="239"/>
        <end position="256"/>
    </location>
</feature>
<protein>
    <submittedName>
        <fullName evidence="3">Acyltransferase family protein</fullName>
        <ecNumber evidence="3">2.3.-.-</ecNumber>
    </submittedName>
</protein>
<accession>A0ABV8J0Y6</accession>
<dbReference type="EC" id="2.3.-.-" evidence="3"/>
<feature type="transmembrane region" description="Helical" evidence="1">
    <location>
        <begin position="155"/>
        <end position="175"/>
    </location>
</feature>
<feature type="transmembrane region" description="Helical" evidence="1">
    <location>
        <begin position="308"/>
        <end position="329"/>
    </location>
</feature>
<dbReference type="InterPro" id="IPR002656">
    <property type="entry name" value="Acyl_transf_3_dom"/>
</dbReference>
<evidence type="ECO:0000259" key="2">
    <source>
        <dbReference type="Pfam" id="PF01757"/>
    </source>
</evidence>
<dbReference type="RefSeq" id="WP_378071045.1">
    <property type="nucleotide sequence ID" value="NZ_JBHSBL010000024.1"/>
</dbReference>
<dbReference type="PANTHER" id="PTHR23028:SF131">
    <property type="entry name" value="BLR2367 PROTEIN"/>
    <property type="match status" value="1"/>
</dbReference>
<keyword evidence="1" id="KW-0812">Transmembrane</keyword>
<gene>
    <name evidence="3" type="ORF">ACFO0C_34950</name>
</gene>
<dbReference type="Proteomes" id="UP001595867">
    <property type="component" value="Unassembled WGS sequence"/>
</dbReference>
<organism evidence="3 4">
    <name type="scientific">Actinoplanes subglobosus</name>
    <dbReference type="NCBI Taxonomy" id="1547892"/>
    <lineage>
        <taxon>Bacteria</taxon>
        <taxon>Bacillati</taxon>
        <taxon>Actinomycetota</taxon>
        <taxon>Actinomycetes</taxon>
        <taxon>Micromonosporales</taxon>
        <taxon>Micromonosporaceae</taxon>
        <taxon>Actinoplanes</taxon>
    </lineage>
</organism>
<dbReference type="GO" id="GO:0016746">
    <property type="term" value="F:acyltransferase activity"/>
    <property type="evidence" value="ECO:0007669"/>
    <property type="project" value="UniProtKB-KW"/>
</dbReference>
<keyword evidence="1" id="KW-0472">Membrane</keyword>
<name>A0ABV8J0Y6_9ACTN</name>
<dbReference type="EMBL" id="JBHSBL010000024">
    <property type="protein sequence ID" value="MFC4070157.1"/>
    <property type="molecule type" value="Genomic_DNA"/>
</dbReference>
<sequence length="369" mass="39500">MSVSTLDRPAVISEPPRDDRRVAGLDGIRGLAALYVVVHHCWMLSFPGYPANTGPAWLGWLIHGRLAVIVFIVLSGFSLAIAPARNMWQLGGARRYLRRRALRILPAYWAALVASAVIATAVPYLPLSEPPTLRSFAVYALLLQDAVATPAPNGAFWSIAAEAGLYLLFPLVLMARRRFGATVTLALTTVPVVAAGLLFPTLSTGSRAIGYTLELAPLFTVGVLAAGIVAAGERLRRRPWLALSALAAAPVLALIAVHDSTWTVTRYYWLDLAAGPAIALFLTAVAAGRPARLARLLNRAPLQALGGYSYSLYLIHMPVVALVSTLVVAKATTSHLSAFAVTVVLVVPLCLLAARLFAALFETPFQRLR</sequence>
<evidence type="ECO:0000256" key="1">
    <source>
        <dbReference type="SAM" id="Phobius"/>
    </source>
</evidence>
<evidence type="ECO:0000313" key="4">
    <source>
        <dbReference type="Proteomes" id="UP001595867"/>
    </source>
</evidence>